<gene>
    <name evidence="1" type="ORF">acsn021_36240</name>
</gene>
<protein>
    <submittedName>
        <fullName evidence="1">ABC transporter permease</fullName>
    </submittedName>
</protein>
<sequence length="227" mass="24709">MRINVLLIGDIRFQFKYGFYFLYLIFTILYIGLLFALPESWREQAAILMIFTDPAAMGLFFMGAIVLFEKGERVLDSLAISPVRPIEYVVSKLLSIAIISTVVGLLIGLGSGIITNPLLFIIGVFLGSCLFSAIGLLIASNITTLNQFIVATIPAEIIINVPAIAYIFGLKPSLMIVHPGVCIIELCQNGDKALPATFILILWTILSVLLTHRVVTGSLHSLGGVKP</sequence>
<keyword evidence="2" id="KW-1185">Reference proteome</keyword>
<accession>A0A6S6RAC1</accession>
<dbReference type="KEGG" id="acel:acsn021_36240"/>
<dbReference type="AlphaFoldDB" id="A0A6S6RAC1"/>
<dbReference type="EMBL" id="AP023367">
    <property type="protein sequence ID" value="BCJ96055.1"/>
    <property type="molecule type" value="Genomic_DNA"/>
</dbReference>
<organism evidence="1 2">
    <name type="scientific">Anaerocolumna cellulosilytica</name>
    <dbReference type="NCBI Taxonomy" id="433286"/>
    <lineage>
        <taxon>Bacteria</taxon>
        <taxon>Bacillati</taxon>
        <taxon>Bacillota</taxon>
        <taxon>Clostridia</taxon>
        <taxon>Lachnospirales</taxon>
        <taxon>Lachnospiraceae</taxon>
        <taxon>Anaerocolumna</taxon>
    </lineage>
</organism>
<dbReference type="RefSeq" id="WP_184091829.1">
    <property type="nucleotide sequence ID" value="NZ_AP023367.1"/>
</dbReference>
<evidence type="ECO:0000313" key="2">
    <source>
        <dbReference type="Proteomes" id="UP000515561"/>
    </source>
</evidence>
<dbReference type="Proteomes" id="UP000515561">
    <property type="component" value="Chromosome"/>
</dbReference>
<reference evidence="1 2" key="1">
    <citation type="journal article" date="2016" name="Int. J. Syst. Evol. Microbiol.">
        <title>Descriptions of Anaerotaenia torta gen. nov., sp. nov. and Anaerocolumna cellulosilytica gen. nov., sp. nov. isolated from a methanogenic reactor of cattle waste.</title>
        <authorList>
            <person name="Uek A."/>
            <person name="Ohtaki Y."/>
            <person name="Kaku N."/>
            <person name="Ueki K."/>
        </authorList>
    </citation>
    <scope>NUCLEOTIDE SEQUENCE [LARGE SCALE GENOMIC DNA]</scope>
    <source>
        <strain evidence="1 2">SN021</strain>
    </source>
</reference>
<proteinExistence type="predicted"/>
<name>A0A6S6RAC1_9FIRM</name>
<evidence type="ECO:0000313" key="1">
    <source>
        <dbReference type="EMBL" id="BCJ96055.1"/>
    </source>
</evidence>
<dbReference type="Pfam" id="PF24686">
    <property type="entry name" value="FLQE3_permease"/>
    <property type="match status" value="1"/>
</dbReference>
<dbReference type="InterPro" id="IPR056926">
    <property type="entry name" value="FLQE3_permease"/>
</dbReference>